<dbReference type="Gene3D" id="3.90.1580.10">
    <property type="entry name" value="paralog of FGE (formylglycine-generating enzyme)"/>
    <property type="match status" value="1"/>
</dbReference>
<dbReference type="SUPFAM" id="SSF56436">
    <property type="entry name" value="C-type lectin-like"/>
    <property type="match status" value="1"/>
</dbReference>
<evidence type="ECO:0000259" key="3">
    <source>
        <dbReference type="Pfam" id="PF03781"/>
    </source>
</evidence>
<dbReference type="EMBL" id="FYEH01000001">
    <property type="protein sequence ID" value="SNB55704.1"/>
    <property type="molecule type" value="Genomic_DNA"/>
</dbReference>
<proteinExistence type="predicted"/>
<dbReference type="RefSeq" id="WP_088559781.1">
    <property type="nucleotide sequence ID" value="NZ_FYEH01000001.1"/>
</dbReference>
<organism evidence="4 5">
    <name type="scientific">Arboricoccus pini</name>
    <dbReference type="NCBI Taxonomy" id="1963835"/>
    <lineage>
        <taxon>Bacteria</taxon>
        <taxon>Pseudomonadati</taxon>
        <taxon>Pseudomonadota</taxon>
        <taxon>Alphaproteobacteria</taxon>
        <taxon>Geminicoccales</taxon>
        <taxon>Geminicoccaceae</taxon>
        <taxon>Arboricoccus</taxon>
    </lineage>
</organism>
<protein>
    <submittedName>
        <fullName evidence="4">Formylglycine-generating enzyme, required for sulfatase activity, contains SUMF1/FGE domain</fullName>
    </submittedName>
</protein>
<sequence length="513" mass="56364">MKSARLSTCLALILAFSSIARAADTPTWPERYVNNKPDKDDLILPMPCGGSMAFRKVAIPSSGVLDDYKVTLGDHDDARAYIENAHVAYISAPFTDPKEKSERYYYLGKYEVTALQYAAMSGGACPKVDDDGWLPAVNVTWAEAASMAEHYSDWLLKNAAAKLPKVDGASAFTRLPTEAEWEYAARGGMSVSQSDFQARLPPMNGPPSGYIWYGASESSNRQLNVTGLLKPNPLGLYDMLGNVAELTMDPFRLDRVGRPHGRAGGFVKRGGDYRTPLEQISSGSREEFSPTDQKGSRREPTTGFRLALVAPSLTSRAELQQVQADWTKLAQTPPEQEDLGRDQADPVAEAKTLAEHADNPEMKRRLSNLAQVIETNIATRNEERERAAREALRSAVFGGRRFAQHFAALDRCTKLLALSDDAKARYKDACDRENQDYAFDSNAYIELITRVSAEYPTTILKAQSDVLVSELNGLGLKDAAATVGRVRDDVEVVRNKGSDAKATIINGWRAAIK</sequence>
<dbReference type="InterPro" id="IPR042095">
    <property type="entry name" value="SUMF_sf"/>
</dbReference>
<keyword evidence="2" id="KW-0732">Signal</keyword>
<feature type="chain" id="PRO_5012962340" evidence="2">
    <location>
        <begin position="23"/>
        <end position="513"/>
    </location>
</feature>
<reference evidence="4 5" key="1">
    <citation type="submission" date="2017-06" db="EMBL/GenBank/DDBJ databases">
        <authorList>
            <person name="Kim H.J."/>
            <person name="Triplett B.A."/>
        </authorList>
    </citation>
    <scope>NUCLEOTIDE SEQUENCE [LARGE SCALE GENOMIC DNA]</scope>
    <source>
        <strain evidence="4 5">B29T1</strain>
    </source>
</reference>
<dbReference type="PANTHER" id="PTHR23150:SF19">
    <property type="entry name" value="FORMYLGLYCINE-GENERATING ENZYME"/>
    <property type="match status" value="1"/>
</dbReference>
<evidence type="ECO:0000313" key="5">
    <source>
        <dbReference type="Proteomes" id="UP000197065"/>
    </source>
</evidence>
<keyword evidence="5" id="KW-1185">Reference proteome</keyword>
<dbReference type="PANTHER" id="PTHR23150">
    <property type="entry name" value="SULFATASE MODIFYING FACTOR 1, 2"/>
    <property type="match status" value="1"/>
</dbReference>
<feature type="domain" description="Sulfatase-modifying factor enzyme-like" evidence="3">
    <location>
        <begin position="126"/>
        <end position="307"/>
    </location>
</feature>
<evidence type="ECO:0000313" key="4">
    <source>
        <dbReference type="EMBL" id="SNB55704.1"/>
    </source>
</evidence>
<dbReference type="Proteomes" id="UP000197065">
    <property type="component" value="Unassembled WGS sequence"/>
</dbReference>
<dbReference type="Pfam" id="PF03781">
    <property type="entry name" value="FGE-sulfatase"/>
    <property type="match status" value="1"/>
</dbReference>
<name>A0A212Q8X4_9PROT</name>
<dbReference type="OrthoDB" id="9768004at2"/>
<feature type="region of interest" description="Disordered" evidence="1">
    <location>
        <begin position="255"/>
        <end position="302"/>
    </location>
</feature>
<evidence type="ECO:0000256" key="2">
    <source>
        <dbReference type="SAM" id="SignalP"/>
    </source>
</evidence>
<dbReference type="InterPro" id="IPR005532">
    <property type="entry name" value="SUMF_dom"/>
</dbReference>
<dbReference type="InterPro" id="IPR016187">
    <property type="entry name" value="CTDL_fold"/>
</dbReference>
<feature type="signal peptide" evidence="2">
    <location>
        <begin position="1"/>
        <end position="22"/>
    </location>
</feature>
<dbReference type="GO" id="GO:0120147">
    <property type="term" value="F:formylglycine-generating oxidase activity"/>
    <property type="evidence" value="ECO:0007669"/>
    <property type="project" value="TreeGrafter"/>
</dbReference>
<feature type="compositionally biased region" description="Basic and acidic residues" evidence="1">
    <location>
        <begin position="284"/>
        <end position="300"/>
    </location>
</feature>
<evidence type="ECO:0000256" key="1">
    <source>
        <dbReference type="SAM" id="MobiDB-lite"/>
    </source>
</evidence>
<accession>A0A212Q8X4</accession>
<gene>
    <name evidence="4" type="ORF">SAMN07250955_101497</name>
</gene>
<dbReference type="AlphaFoldDB" id="A0A212Q8X4"/>
<dbReference type="InterPro" id="IPR051043">
    <property type="entry name" value="Sulfatase_Mod_Factor_Kinase"/>
</dbReference>